<dbReference type="AlphaFoldDB" id="A0A3P7IWL8"/>
<dbReference type="Proteomes" id="UP000270094">
    <property type="component" value="Unassembled WGS sequence"/>
</dbReference>
<accession>A0A3P7IWL8</accession>
<proteinExistence type="predicted"/>
<evidence type="ECO:0000313" key="1">
    <source>
        <dbReference type="EMBL" id="VDM77450.1"/>
    </source>
</evidence>
<protein>
    <submittedName>
        <fullName evidence="1">Uncharacterized protein</fullName>
    </submittedName>
</protein>
<dbReference type="EMBL" id="UYYB01099251">
    <property type="protein sequence ID" value="VDM77450.1"/>
    <property type="molecule type" value="Genomic_DNA"/>
</dbReference>
<organism evidence="1 2">
    <name type="scientific">Strongylus vulgaris</name>
    <name type="common">Blood worm</name>
    <dbReference type="NCBI Taxonomy" id="40348"/>
    <lineage>
        <taxon>Eukaryota</taxon>
        <taxon>Metazoa</taxon>
        <taxon>Ecdysozoa</taxon>
        <taxon>Nematoda</taxon>
        <taxon>Chromadorea</taxon>
        <taxon>Rhabditida</taxon>
        <taxon>Rhabditina</taxon>
        <taxon>Rhabditomorpha</taxon>
        <taxon>Strongyloidea</taxon>
        <taxon>Strongylidae</taxon>
        <taxon>Strongylus</taxon>
    </lineage>
</organism>
<keyword evidence="2" id="KW-1185">Reference proteome</keyword>
<reference evidence="1 2" key="1">
    <citation type="submission" date="2018-11" db="EMBL/GenBank/DDBJ databases">
        <authorList>
            <consortium name="Pathogen Informatics"/>
        </authorList>
    </citation>
    <scope>NUCLEOTIDE SEQUENCE [LARGE SCALE GENOMIC DNA]</scope>
</reference>
<sequence>MELVLPESIVQMSVGTEYVLFRAGSGHAWIAGGDDGRRAGNVYPETGQVLGLDGTHMVSC</sequence>
<gene>
    <name evidence="1" type="ORF">SVUK_LOCUS12448</name>
</gene>
<dbReference type="OrthoDB" id="636773at2759"/>
<name>A0A3P7IWL8_STRVU</name>
<evidence type="ECO:0000313" key="2">
    <source>
        <dbReference type="Proteomes" id="UP000270094"/>
    </source>
</evidence>